<evidence type="ECO:0000313" key="1">
    <source>
        <dbReference type="EMBL" id="SCB20748.1"/>
    </source>
</evidence>
<dbReference type="SUPFAM" id="SSF63825">
    <property type="entry name" value="YWTD domain"/>
    <property type="match status" value="1"/>
</dbReference>
<dbReference type="EMBL" id="FMAF01000003">
    <property type="protein sequence ID" value="SCB20748.1"/>
    <property type="molecule type" value="Genomic_DNA"/>
</dbReference>
<evidence type="ECO:0000313" key="2">
    <source>
        <dbReference type="Proteomes" id="UP000199205"/>
    </source>
</evidence>
<dbReference type="SUPFAM" id="SSF101898">
    <property type="entry name" value="NHL repeat"/>
    <property type="match status" value="1"/>
</dbReference>
<organism evidence="1 2">
    <name type="scientific">Rhizobium lusitanum</name>
    <dbReference type="NCBI Taxonomy" id="293958"/>
    <lineage>
        <taxon>Bacteria</taxon>
        <taxon>Pseudomonadati</taxon>
        <taxon>Pseudomonadota</taxon>
        <taxon>Alphaproteobacteria</taxon>
        <taxon>Hyphomicrobiales</taxon>
        <taxon>Rhizobiaceae</taxon>
        <taxon>Rhizobium/Agrobacterium group</taxon>
        <taxon>Rhizobium</taxon>
    </lineage>
</organism>
<dbReference type="Gene3D" id="2.120.10.30">
    <property type="entry name" value="TolB, C-terminal domain"/>
    <property type="match status" value="2"/>
</dbReference>
<sequence>MSEAEARTPAAPREKTERLFFLDINDGRILSSAIDGTDLKLIIQRPGRSPDGILVDSENGWLYWTEMGTDYNAHDGSIERINLDGSNHVTLIPPGSTLVTPKQIQIDHDNGTLYWCDREGMRVMRANIDGSDIETLVQNGDSPQDSADIERWCVGIALDLPLGQIYWTQKGPPDAGLGRILRASIDIPEDETATRRSDIETLLDKLPEPIDLELDLATRTIYWTDRGNLPRGNTVNRASMDDIAATSEVVLEGLDEGIGLSLDLPNNRMFFSDIGGNLYSASLDGSGERELLHHAGSFTGIVYAVV</sequence>
<dbReference type="PANTHER" id="PTHR46513">
    <property type="entry name" value="VITELLOGENIN RECEPTOR-LIKE PROTEIN-RELATED-RELATED"/>
    <property type="match status" value="1"/>
</dbReference>
<dbReference type="SMART" id="SM00135">
    <property type="entry name" value="LY"/>
    <property type="match status" value="4"/>
</dbReference>
<dbReference type="InterPro" id="IPR011042">
    <property type="entry name" value="6-blade_b-propeller_TolB-like"/>
</dbReference>
<dbReference type="Proteomes" id="UP000199205">
    <property type="component" value="Unassembled WGS sequence"/>
</dbReference>
<dbReference type="OrthoDB" id="111868at2"/>
<accession>A0A1C3UZB8</accession>
<dbReference type="InterPro" id="IPR050778">
    <property type="entry name" value="Cueball_EGF_LRP_Nidogen"/>
</dbReference>
<dbReference type="InterPro" id="IPR000033">
    <property type="entry name" value="LDLR_classB_rpt"/>
</dbReference>
<reference evidence="1 2" key="1">
    <citation type="submission" date="2016-08" db="EMBL/GenBank/DDBJ databases">
        <authorList>
            <person name="Seilhamer J.J."/>
        </authorList>
    </citation>
    <scope>NUCLEOTIDE SEQUENCE [LARGE SCALE GENOMIC DNA]</scope>
    <source>
        <strain evidence="1 2">P1-7</strain>
    </source>
</reference>
<name>A0A1C3UZB8_9HYPH</name>
<gene>
    <name evidence="1" type="ORF">GA0061101_103605</name>
</gene>
<dbReference type="RefSeq" id="WP_092573519.1">
    <property type="nucleotide sequence ID" value="NZ_FMAF01000003.1"/>
</dbReference>
<evidence type="ECO:0008006" key="3">
    <source>
        <dbReference type="Google" id="ProtNLM"/>
    </source>
</evidence>
<protein>
    <recommendedName>
        <fullName evidence="3">3-hydroxyacyl-CoA dehydrogenase</fullName>
    </recommendedName>
</protein>
<dbReference type="AlphaFoldDB" id="A0A1C3UZB8"/>
<proteinExistence type="predicted"/>